<dbReference type="InterPro" id="IPR001128">
    <property type="entry name" value="Cyt_P450"/>
</dbReference>
<dbReference type="Pfam" id="PF00067">
    <property type="entry name" value="p450"/>
    <property type="match status" value="1"/>
</dbReference>
<accession>A0ABV3SKV8</accession>
<dbReference type="Gene3D" id="1.10.630.10">
    <property type="entry name" value="Cytochrome P450"/>
    <property type="match status" value="1"/>
</dbReference>
<evidence type="ECO:0000313" key="4">
    <source>
        <dbReference type="Proteomes" id="UP001556692"/>
    </source>
</evidence>
<dbReference type="SUPFAM" id="SSF48264">
    <property type="entry name" value="Cytochrome P450"/>
    <property type="match status" value="1"/>
</dbReference>
<proteinExistence type="inferred from homology"/>
<comment type="similarity">
    <text evidence="2">Belongs to the cytochrome P450 family.</text>
</comment>
<dbReference type="PRINTS" id="PR00385">
    <property type="entry name" value="P450"/>
</dbReference>
<comment type="cofactor">
    <cofactor evidence="1">
        <name>heme</name>
        <dbReference type="ChEBI" id="CHEBI:30413"/>
    </cofactor>
</comment>
<dbReference type="EMBL" id="JBDPGJ010000004">
    <property type="protein sequence ID" value="MEX0407417.1"/>
    <property type="molecule type" value="Genomic_DNA"/>
</dbReference>
<dbReference type="PANTHER" id="PTHR46696:SF1">
    <property type="entry name" value="CYTOCHROME P450 YJIB-RELATED"/>
    <property type="match status" value="1"/>
</dbReference>
<name>A0ABV3SKV8_9HYPH</name>
<dbReference type="PRINTS" id="PR00359">
    <property type="entry name" value="BP450"/>
</dbReference>
<evidence type="ECO:0000256" key="1">
    <source>
        <dbReference type="ARBA" id="ARBA00001971"/>
    </source>
</evidence>
<evidence type="ECO:0000256" key="2">
    <source>
        <dbReference type="ARBA" id="ARBA00010617"/>
    </source>
</evidence>
<comment type="caution">
    <text evidence="3">The sequence shown here is derived from an EMBL/GenBank/DDBJ whole genome shotgun (WGS) entry which is preliminary data.</text>
</comment>
<dbReference type="PANTHER" id="PTHR46696">
    <property type="entry name" value="P450, PUTATIVE (EUROFUNG)-RELATED"/>
    <property type="match status" value="1"/>
</dbReference>
<reference evidence="3 4" key="1">
    <citation type="submission" date="2024-05" db="EMBL/GenBank/DDBJ databases">
        <authorList>
            <person name="Jiang F."/>
        </authorList>
    </citation>
    <scope>NUCLEOTIDE SEQUENCE [LARGE SCALE GENOMIC DNA]</scope>
    <source>
        <strain evidence="3 4">LZ166</strain>
    </source>
</reference>
<evidence type="ECO:0000313" key="3">
    <source>
        <dbReference type="EMBL" id="MEX0407417.1"/>
    </source>
</evidence>
<sequence>MSHAANPALIEAPVLDMDPYSEENLENPRPFQTALRDTGPVVWIEKYKMYAVGRHEELRQVMSDYRRFTTTGGIGMSDIRKPGAWRSPSPITEIDPPRHTAVRGSMMKILSPLVIRQWREVFERKAEALAEIVVERGEVDGVKDIAEAFVLDAFLGVLGVDFSKEEFLIIGDMNFNQQGPKNELFRRSEEAAAGIMDRYQAAIQRENILPGGFAEKILQAEDAGEFAPGTGPLQVRSFLRAGVDTTIAGIGHTLNFLARDPGQWDALRRNPARTKAAFEEAIRLESPAANLFRTTAADTELSGVFMRGDTKVAMFMGAANRDPRKFEDADRFDIARESAGIHLALGHGDHICIGQNIARLEAECILGAIVRRAATLELAGEPRYRLVNTLRTLERLPLRLGR</sequence>
<dbReference type="Proteomes" id="UP001556692">
    <property type="component" value="Unassembled WGS sequence"/>
</dbReference>
<gene>
    <name evidence="3" type="ORF">ABGN05_17295</name>
</gene>
<dbReference type="RefSeq" id="WP_367955298.1">
    <property type="nucleotide sequence ID" value="NZ_JBDPGJ010000004.1"/>
</dbReference>
<protein>
    <submittedName>
        <fullName evidence="3">Cytochrome P450</fullName>
    </submittedName>
</protein>
<dbReference type="InterPro" id="IPR002397">
    <property type="entry name" value="Cyt_P450_B"/>
</dbReference>
<keyword evidence="4" id="KW-1185">Reference proteome</keyword>
<dbReference type="InterPro" id="IPR036396">
    <property type="entry name" value="Cyt_P450_sf"/>
</dbReference>
<organism evidence="3 4">
    <name type="scientific">Aquibium pacificus</name>
    <dbReference type="NCBI Taxonomy" id="3153579"/>
    <lineage>
        <taxon>Bacteria</taxon>
        <taxon>Pseudomonadati</taxon>
        <taxon>Pseudomonadota</taxon>
        <taxon>Alphaproteobacteria</taxon>
        <taxon>Hyphomicrobiales</taxon>
        <taxon>Phyllobacteriaceae</taxon>
        <taxon>Aquibium</taxon>
    </lineage>
</organism>